<evidence type="ECO:0000313" key="2">
    <source>
        <dbReference type="Proteomes" id="UP000805193"/>
    </source>
</evidence>
<evidence type="ECO:0000313" key="1">
    <source>
        <dbReference type="EMBL" id="KAG0425051.1"/>
    </source>
</evidence>
<sequence>MKKSPEYPFKGGHLFRGDAIQAASRTVDFSGLRKPRRRTCFSYKHRPVPSSREALDAFQSAHIESRSQLRFCPVSGLGTRLTFPWRSVNTFCAPRVSNPTPLSYLPMDTADDGVGWTPATPTPRLPSPRTIIVKLTDNTNWASVSPTTIGQAVQQAARLTKQESRDTFIKLRSRQNLLAVDAYRDSAATKLLALQTLHLQGKLHPANTYEANSPNNAQGVIHGVSLDLTDEAIHSELYIPSRRILRFRRLGQTASLLVTIEGPTLPRHAILCSTVFRLYLPRPNSQQCKHCFSLEHRSLVCPNRAEFVCCAACGSRFPPDQNPSDIRHECEPRCLNCNGEHAATDPSCPARLEATQSLQKRTRAGHRRNVHAQGPPPLDTGVGNWPTLPTSNRFGILDSSRSRSRSKGPAQVQSARGSRTLKRSRSRRPNTGAPPPPSPVHNLQPFGRSRSSPRQNSTSHDMPRPLNNGIGQGFPPAREVSGSNSPPLPTSTTPATPPAPRQITQPIISQTDIQEIVRKALDQILPSLLQQIITPKRTIIPTSVQLPQSKTAILHTMNNSSMTLNLPRSQQPLIIWQWNCRGLRKKKNLLLNHMTFTDTQPDILVIQEAGGALNLRGYDMFAQPSITHRRRGTADESTTPTMTLTYVRKDLPTTQEDTTHVNTPTQEHVTTTTLIGDHRLTIINTYWTPNQPSTPFPPLQTLLPKSNARNTVLLLGDFNCPHLAWGYDRAVPLGRKLASFTNNHHFTLLTEPSSPTRLGTAQESDTTPDLTWIRGPLRAIWENTEDSLGNDHHILELRLQISSRLRRTTATYPRTKIIDWPKARADLDTVDTDTLSPEGVPRYSPRSNNTLRRLRAPRTNLTLTATSSPYGKNVAPWSSAGATASTTPPSKPEYKL</sequence>
<protein>
    <submittedName>
        <fullName evidence="1">Uncharacterized protein</fullName>
    </submittedName>
</protein>
<name>A0AC60PWK1_IXOPE</name>
<proteinExistence type="predicted"/>
<accession>A0AC60PWK1</accession>
<reference evidence="1 2" key="1">
    <citation type="journal article" date="2020" name="Cell">
        <title>Large-Scale Comparative Analyses of Tick Genomes Elucidate Their Genetic Diversity and Vector Capacities.</title>
        <authorList>
            <consortium name="Tick Genome and Microbiome Consortium (TIGMIC)"/>
            <person name="Jia N."/>
            <person name="Wang J."/>
            <person name="Shi W."/>
            <person name="Du L."/>
            <person name="Sun Y."/>
            <person name="Zhan W."/>
            <person name="Jiang J.F."/>
            <person name="Wang Q."/>
            <person name="Zhang B."/>
            <person name="Ji P."/>
            <person name="Bell-Sakyi L."/>
            <person name="Cui X.M."/>
            <person name="Yuan T.T."/>
            <person name="Jiang B.G."/>
            <person name="Yang W.F."/>
            <person name="Lam T.T."/>
            <person name="Chang Q.C."/>
            <person name="Ding S.J."/>
            <person name="Wang X.J."/>
            <person name="Zhu J.G."/>
            <person name="Ruan X.D."/>
            <person name="Zhao L."/>
            <person name="Wei J.T."/>
            <person name="Ye R.Z."/>
            <person name="Que T.C."/>
            <person name="Du C.H."/>
            <person name="Zhou Y.H."/>
            <person name="Cheng J.X."/>
            <person name="Dai P.F."/>
            <person name="Guo W.B."/>
            <person name="Han X.H."/>
            <person name="Huang E.J."/>
            <person name="Li L.F."/>
            <person name="Wei W."/>
            <person name="Gao Y.C."/>
            <person name="Liu J.Z."/>
            <person name="Shao H.Z."/>
            <person name="Wang X."/>
            <person name="Wang C.C."/>
            <person name="Yang T.C."/>
            <person name="Huo Q.B."/>
            <person name="Li W."/>
            <person name="Chen H.Y."/>
            <person name="Chen S.E."/>
            <person name="Zhou L.G."/>
            <person name="Ni X.B."/>
            <person name="Tian J.H."/>
            <person name="Sheng Y."/>
            <person name="Liu T."/>
            <person name="Pan Y.S."/>
            <person name="Xia L.Y."/>
            <person name="Li J."/>
            <person name="Zhao F."/>
            <person name="Cao W.C."/>
        </authorList>
    </citation>
    <scope>NUCLEOTIDE SEQUENCE [LARGE SCALE GENOMIC DNA]</scope>
    <source>
        <strain evidence="1">Iper-2018</strain>
    </source>
</reference>
<comment type="caution">
    <text evidence="1">The sequence shown here is derived from an EMBL/GenBank/DDBJ whole genome shotgun (WGS) entry which is preliminary data.</text>
</comment>
<dbReference type="Proteomes" id="UP000805193">
    <property type="component" value="Unassembled WGS sequence"/>
</dbReference>
<keyword evidence="2" id="KW-1185">Reference proteome</keyword>
<dbReference type="EMBL" id="JABSTQ010009897">
    <property type="protein sequence ID" value="KAG0425051.1"/>
    <property type="molecule type" value="Genomic_DNA"/>
</dbReference>
<organism evidence="1 2">
    <name type="scientific">Ixodes persulcatus</name>
    <name type="common">Taiga tick</name>
    <dbReference type="NCBI Taxonomy" id="34615"/>
    <lineage>
        <taxon>Eukaryota</taxon>
        <taxon>Metazoa</taxon>
        <taxon>Ecdysozoa</taxon>
        <taxon>Arthropoda</taxon>
        <taxon>Chelicerata</taxon>
        <taxon>Arachnida</taxon>
        <taxon>Acari</taxon>
        <taxon>Parasitiformes</taxon>
        <taxon>Ixodida</taxon>
        <taxon>Ixodoidea</taxon>
        <taxon>Ixodidae</taxon>
        <taxon>Ixodinae</taxon>
        <taxon>Ixodes</taxon>
    </lineage>
</organism>
<gene>
    <name evidence="1" type="ORF">HPB47_027758</name>
</gene>